<proteinExistence type="inferred from homology"/>
<name>A0AAE6D0D8_9ALPH</name>
<reference evidence="7 8" key="1">
    <citation type="submission" date="2018-02" db="EMBL/GenBank/DDBJ databases">
        <title>A novel caprine herpesvirus isolated from goats in China.</title>
        <authorList>
            <person name="Hao F."/>
            <person name="Mao L."/>
            <person name="Li W."/>
        </authorList>
    </citation>
    <scope>NUCLEOTIDE SEQUENCE [LARGE SCALE GENOMIC DNA]</scope>
    <source>
        <strain evidence="7 8">JSHA1405</strain>
    </source>
</reference>
<dbReference type="GO" id="GO:0005524">
    <property type="term" value="F:ATP binding"/>
    <property type="evidence" value="ECO:0007669"/>
    <property type="project" value="UniProtKB-KW"/>
</dbReference>
<evidence type="ECO:0000256" key="2">
    <source>
        <dbReference type="ARBA" id="ARBA00022634"/>
    </source>
</evidence>
<evidence type="ECO:0000256" key="4">
    <source>
        <dbReference type="ARBA" id="ARBA00022741"/>
    </source>
</evidence>
<keyword evidence="1" id="KW-0244">Early protein</keyword>
<dbReference type="SUPFAM" id="SSF52540">
    <property type="entry name" value="P-loop containing nucleoside triphosphate hydrolases"/>
    <property type="match status" value="1"/>
</dbReference>
<dbReference type="GO" id="GO:0004797">
    <property type="term" value="F:thymidine kinase activity"/>
    <property type="evidence" value="ECO:0007669"/>
    <property type="project" value="InterPro"/>
</dbReference>
<keyword evidence="4" id="KW-0547">Nucleotide-binding</keyword>
<dbReference type="GO" id="GO:0006230">
    <property type="term" value="P:TMP biosynthetic process"/>
    <property type="evidence" value="ECO:0007669"/>
    <property type="project" value="InterPro"/>
</dbReference>
<evidence type="ECO:0000256" key="1">
    <source>
        <dbReference type="ARBA" id="ARBA00022518"/>
    </source>
</evidence>
<dbReference type="Gene3D" id="3.40.50.300">
    <property type="entry name" value="P-loop containing nucleotide triphosphate hydrolases"/>
    <property type="match status" value="1"/>
</dbReference>
<evidence type="ECO:0000256" key="6">
    <source>
        <dbReference type="ARBA" id="ARBA00022840"/>
    </source>
</evidence>
<dbReference type="EMBL" id="MG989243">
    <property type="protein sequence ID" value="QBM10877.1"/>
    <property type="molecule type" value="Genomic_DNA"/>
</dbReference>
<evidence type="ECO:0000256" key="3">
    <source>
        <dbReference type="ARBA" id="ARBA00022679"/>
    </source>
</evidence>
<gene>
    <name evidence="7" type="primary">UL23</name>
</gene>
<dbReference type="Proteomes" id="UP000828786">
    <property type="component" value="Segment"/>
</dbReference>
<keyword evidence="6" id="KW-0067">ATP-binding</keyword>
<protein>
    <submittedName>
        <fullName evidence="7">Thymidine kinase</fullName>
    </submittedName>
</protein>
<dbReference type="GeneID" id="80536918"/>
<keyword evidence="2" id="KW-0237">DNA synthesis</keyword>
<organism evidence="7 8">
    <name type="scientific">Caprine alphaherpesvirus 1</name>
    <dbReference type="NCBI Taxonomy" id="39944"/>
    <lineage>
        <taxon>Viruses</taxon>
        <taxon>Duplodnaviria</taxon>
        <taxon>Heunggongvirae</taxon>
        <taxon>Peploviricota</taxon>
        <taxon>Herviviricetes</taxon>
        <taxon>Herpesvirales</taxon>
        <taxon>Orthoherpesviridae</taxon>
        <taxon>Alphaherpesvirinae</taxon>
        <taxon>Varicellovirus</taxon>
        <taxon>Varicellovirus caprinealpha1</taxon>
    </lineage>
</organism>
<dbReference type="RefSeq" id="YP_010798669.1">
    <property type="nucleotide sequence ID" value="NC_076509.1"/>
</dbReference>
<keyword evidence="8" id="KW-1185">Reference proteome</keyword>
<evidence type="ECO:0000313" key="7">
    <source>
        <dbReference type="EMBL" id="QBM10877.1"/>
    </source>
</evidence>
<dbReference type="Pfam" id="PF00693">
    <property type="entry name" value="Herpes_TK"/>
    <property type="match status" value="1"/>
</dbReference>
<evidence type="ECO:0000313" key="8">
    <source>
        <dbReference type="Proteomes" id="UP000828786"/>
    </source>
</evidence>
<dbReference type="GO" id="GO:0071897">
    <property type="term" value="P:DNA biosynthetic process"/>
    <property type="evidence" value="ECO:0007669"/>
    <property type="project" value="UniProtKB-KW"/>
</dbReference>
<accession>A0AAE6D0D8</accession>
<evidence type="ECO:0000256" key="5">
    <source>
        <dbReference type="ARBA" id="ARBA00022777"/>
    </source>
</evidence>
<dbReference type="InterPro" id="IPR027417">
    <property type="entry name" value="P-loop_NTPase"/>
</dbReference>
<keyword evidence="3" id="KW-0808">Transferase</keyword>
<sequence length="357" mass="37073">MAAASPAGGGSGQEVRVVRVYLDGAHGLGKTTTGRALAATAGGDVLYFPEPMAYWRAMFATDALSGIFAASARRAAAGEEGARAADAAGLVAYYQARFSVPYLALHARVAALLAPRAPRGRAEGAALALVFDRHPVAACLCYPLARYCLRELNVEDLIMLMAALPPEAPGANLVVCTLPVAEQQRRLAARGRAGDCADGRFLAAVKAAYELLADTCAFLRAGGAWRSGWGALEWATADALRARVAPERAPRDPAAPPALRDTIFAVFKSRELCRDGGALPAVHAWALDALAARLAAFDVFTLDMSAPPDACASAVRGLLPAMRAGRTGAAGAAALAALARQFALEMAWEPPVAPGRL</sequence>
<dbReference type="InterPro" id="IPR001889">
    <property type="entry name" value="Herpes_TK"/>
</dbReference>
<dbReference type="KEGG" id="vg:80536918"/>
<dbReference type="HAMAP" id="MF_04029">
    <property type="entry name" value="HSV_KITH"/>
    <property type="match status" value="1"/>
</dbReference>
<keyword evidence="5 7" id="KW-0418">Kinase</keyword>